<evidence type="ECO:0000313" key="3">
    <source>
        <dbReference type="Proteomes" id="UP001279410"/>
    </source>
</evidence>
<reference evidence="2" key="1">
    <citation type="submission" date="2022-08" db="EMBL/GenBank/DDBJ databases">
        <title>Genome sequencing of akame (Lates japonicus).</title>
        <authorList>
            <person name="Hashiguchi Y."/>
            <person name="Takahashi H."/>
        </authorList>
    </citation>
    <scope>NUCLEOTIDE SEQUENCE</scope>
    <source>
        <strain evidence="2">Kochi</strain>
    </source>
</reference>
<proteinExistence type="predicted"/>
<protein>
    <submittedName>
        <fullName evidence="2">Leucine-rich repeat and calponin homology domain-containing protein 3 isoform X1</fullName>
    </submittedName>
</protein>
<keyword evidence="3" id="KW-1185">Reference proteome</keyword>
<dbReference type="AlphaFoldDB" id="A0AAD3RHZ9"/>
<feature type="region of interest" description="Disordered" evidence="1">
    <location>
        <begin position="68"/>
        <end position="147"/>
    </location>
</feature>
<feature type="region of interest" description="Disordered" evidence="1">
    <location>
        <begin position="160"/>
        <end position="296"/>
    </location>
</feature>
<dbReference type="EMBL" id="BRZM01000143">
    <property type="protein sequence ID" value="GLD68625.1"/>
    <property type="molecule type" value="Genomic_DNA"/>
</dbReference>
<name>A0AAD3RHZ9_LATJO</name>
<sequence length="387" mass="42567">MSLNTCPITAEDVAASVEPQRFEICPGTNHQRAPSGGLCMSLENLNLYQNCLRSADSLLACRPSPEPQVQVSWSSERPEHQEEPPGQTASSVDELYPGRPCGGAGLRLQQREQETRGALRGVRLPQRWQSHETRDRDQEEEEEVPLWLMDHIDFIDSCVGEEEEEEGRSRGRGGRGGGGDSSSLSSQFMAYIERRITREGSPVKSSSSRTEDTRRHNSVVDGVTAPSTSHSQRGGAGSGGVERVRREAQLAALRYDEERQRNRSLQRDVTKHKAAQSPTKSSPDSETVYPSRRSTHTDDSALFMDSLCSVGEVLEEKGGGVYGTVGELLSMAPPLTSPSPRVQLAGIALFYLSVMSVLCAISTYTWHHTSEPNLSTKHPEIAQIHKQ</sequence>
<evidence type="ECO:0000256" key="1">
    <source>
        <dbReference type="SAM" id="MobiDB-lite"/>
    </source>
</evidence>
<organism evidence="2 3">
    <name type="scientific">Lates japonicus</name>
    <name type="common">Japanese lates</name>
    <dbReference type="NCBI Taxonomy" id="270547"/>
    <lineage>
        <taxon>Eukaryota</taxon>
        <taxon>Metazoa</taxon>
        <taxon>Chordata</taxon>
        <taxon>Craniata</taxon>
        <taxon>Vertebrata</taxon>
        <taxon>Euteleostomi</taxon>
        <taxon>Actinopterygii</taxon>
        <taxon>Neopterygii</taxon>
        <taxon>Teleostei</taxon>
        <taxon>Neoteleostei</taxon>
        <taxon>Acanthomorphata</taxon>
        <taxon>Carangaria</taxon>
        <taxon>Carangaria incertae sedis</taxon>
        <taxon>Centropomidae</taxon>
        <taxon>Lates</taxon>
    </lineage>
</organism>
<gene>
    <name evidence="2" type="ORF">AKAME5_001993800</name>
</gene>
<evidence type="ECO:0000313" key="2">
    <source>
        <dbReference type="EMBL" id="GLD68625.1"/>
    </source>
</evidence>
<comment type="caution">
    <text evidence="2">The sequence shown here is derived from an EMBL/GenBank/DDBJ whole genome shotgun (WGS) entry which is preliminary data.</text>
</comment>
<feature type="compositionally biased region" description="Polar residues" evidence="1">
    <location>
        <begin position="276"/>
        <end position="285"/>
    </location>
</feature>
<feature type="compositionally biased region" description="Basic and acidic residues" evidence="1">
    <location>
        <begin position="242"/>
        <end position="271"/>
    </location>
</feature>
<accession>A0AAD3RHZ9</accession>
<dbReference type="Proteomes" id="UP001279410">
    <property type="component" value="Unassembled WGS sequence"/>
</dbReference>